<gene>
    <name evidence="3" type="ORF">TWF696_008628</name>
</gene>
<feature type="compositionally biased region" description="Basic and acidic residues" evidence="1">
    <location>
        <begin position="252"/>
        <end position="267"/>
    </location>
</feature>
<proteinExistence type="predicted"/>
<accession>A0AAV9UHN2</accession>
<sequence>MVVRKRCLAWDWTDTRDCPQLINKVDFDGPMHSVSNWNVWEPPELKGRADFRPMIHLQPELEGEEWQTLLKSDAEIVHYFNEPERNGISCDLAAQKWHDQVVPQLRKLHHKKLVSPSCAGDDAGIAWLKDFMNKVKDDPPDFVGVHYYGDHAADAKKFLQKIHEEYPKQKLIVSEIACISRNKKNVYAFTRNMANWMDQTDWIFEYTFFGCLKTMPDDFVSPQARLMSQQGQFTKLMKILMHQQPITKAHKDKVQASDKDDDAKEGHTGGGGKSPDEGQHHDQPGKKGGQEEAQDEPDDDDPPPKPRKWKGNGNKSGGDEKEGSKDEHAPAKPDEPKK</sequence>
<dbReference type="Pfam" id="PF11790">
    <property type="entry name" value="Glyco_hydro_cc"/>
    <property type="match status" value="1"/>
</dbReference>
<dbReference type="GO" id="GO:0009277">
    <property type="term" value="C:fungal-type cell wall"/>
    <property type="evidence" value="ECO:0007669"/>
    <property type="project" value="TreeGrafter"/>
</dbReference>
<feature type="domain" description="Asl1-like glycosyl hydrolase catalytic" evidence="2">
    <location>
        <begin position="31"/>
        <end position="238"/>
    </location>
</feature>
<dbReference type="SUPFAM" id="SSF51445">
    <property type="entry name" value="(Trans)glycosidases"/>
    <property type="match status" value="1"/>
</dbReference>
<feature type="compositionally biased region" description="Basic and acidic residues" evidence="1">
    <location>
        <begin position="317"/>
        <end position="338"/>
    </location>
</feature>
<evidence type="ECO:0000313" key="4">
    <source>
        <dbReference type="Proteomes" id="UP001375240"/>
    </source>
</evidence>
<feature type="region of interest" description="Disordered" evidence="1">
    <location>
        <begin position="246"/>
        <end position="338"/>
    </location>
</feature>
<keyword evidence="4" id="KW-1185">Reference proteome</keyword>
<dbReference type="AlphaFoldDB" id="A0AAV9UHN2"/>
<dbReference type="GO" id="GO:0071966">
    <property type="term" value="P:fungal-type cell wall polysaccharide metabolic process"/>
    <property type="evidence" value="ECO:0007669"/>
    <property type="project" value="TreeGrafter"/>
</dbReference>
<dbReference type="PANTHER" id="PTHR34154:SF3">
    <property type="entry name" value="ALKALI-SENSITIVE LINKAGE PROTEIN 1"/>
    <property type="match status" value="1"/>
</dbReference>
<evidence type="ECO:0000313" key="3">
    <source>
        <dbReference type="EMBL" id="KAK6341556.1"/>
    </source>
</evidence>
<protein>
    <recommendedName>
        <fullName evidence="2">Asl1-like glycosyl hydrolase catalytic domain-containing protein</fullName>
    </recommendedName>
</protein>
<evidence type="ECO:0000259" key="2">
    <source>
        <dbReference type="Pfam" id="PF11790"/>
    </source>
</evidence>
<name>A0AAV9UHN2_9PEZI</name>
<dbReference type="InterPro" id="IPR053183">
    <property type="entry name" value="ASL1"/>
</dbReference>
<comment type="caution">
    <text evidence="3">The sequence shown here is derived from an EMBL/GenBank/DDBJ whole genome shotgun (WGS) entry which is preliminary data.</text>
</comment>
<feature type="compositionally biased region" description="Basic and acidic residues" evidence="1">
    <location>
        <begin position="274"/>
        <end position="290"/>
    </location>
</feature>
<organism evidence="3 4">
    <name type="scientific">Orbilia brochopaga</name>
    <dbReference type="NCBI Taxonomy" id="3140254"/>
    <lineage>
        <taxon>Eukaryota</taxon>
        <taxon>Fungi</taxon>
        <taxon>Dikarya</taxon>
        <taxon>Ascomycota</taxon>
        <taxon>Pezizomycotina</taxon>
        <taxon>Orbiliomycetes</taxon>
        <taxon>Orbiliales</taxon>
        <taxon>Orbiliaceae</taxon>
        <taxon>Orbilia</taxon>
    </lineage>
</organism>
<dbReference type="EMBL" id="JAVHNQ010000007">
    <property type="protein sequence ID" value="KAK6341556.1"/>
    <property type="molecule type" value="Genomic_DNA"/>
</dbReference>
<dbReference type="PANTHER" id="PTHR34154">
    <property type="entry name" value="ALKALI-SENSITIVE LINKAGE PROTEIN 1"/>
    <property type="match status" value="1"/>
</dbReference>
<reference evidence="3 4" key="1">
    <citation type="submission" date="2019-10" db="EMBL/GenBank/DDBJ databases">
        <authorList>
            <person name="Palmer J.M."/>
        </authorList>
    </citation>
    <scope>NUCLEOTIDE SEQUENCE [LARGE SCALE GENOMIC DNA]</scope>
    <source>
        <strain evidence="3 4">TWF696</strain>
    </source>
</reference>
<feature type="compositionally biased region" description="Acidic residues" evidence="1">
    <location>
        <begin position="292"/>
        <end position="301"/>
    </location>
</feature>
<evidence type="ECO:0000256" key="1">
    <source>
        <dbReference type="SAM" id="MobiDB-lite"/>
    </source>
</evidence>
<dbReference type="InterPro" id="IPR024655">
    <property type="entry name" value="Asl1_glyco_hydro_catalytic"/>
</dbReference>
<dbReference type="InterPro" id="IPR017853">
    <property type="entry name" value="GH"/>
</dbReference>
<dbReference type="Proteomes" id="UP001375240">
    <property type="component" value="Unassembled WGS sequence"/>
</dbReference>
<dbReference type="Gene3D" id="3.20.20.80">
    <property type="entry name" value="Glycosidases"/>
    <property type="match status" value="1"/>
</dbReference>